<evidence type="ECO:0000313" key="1">
    <source>
        <dbReference type="EMBL" id="AQQ09168.1"/>
    </source>
</evidence>
<dbReference type="STRING" id="1940790.L21SP3_00968"/>
<accession>A0A1Q2HNX3</accession>
<organism evidence="1 2">
    <name type="scientific">Sedimentisphaera cyanobacteriorum</name>
    <dbReference type="NCBI Taxonomy" id="1940790"/>
    <lineage>
        <taxon>Bacteria</taxon>
        <taxon>Pseudomonadati</taxon>
        <taxon>Planctomycetota</taxon>
        <taxon>Phycisphaerae</taxon>
        <taxon>Sedimentisphaerales</taxon>
        <taxon>Sedimentisphaeraceae</taxon>
        <taxon>Sedimentisphaera</taxon>
    </lineage>
</organism>
<reference evidence="2" key="1">
    <citation type="submission" date="2017-02" db="EMBL/GenBank/DDBJ databases">
        <title>Comparative genomics and description of representatives of a novel lineage of planctomycetes thriving in anoxic sediments.</title>
        <authorList>
            <person name="Spring S."/>
            <person name="Bunk B."/>
            <person name="Sproer C."/>
            <person name="Klenk H.-P."/>
        </authorList>
    </citation>
    <scope>NUCLEOTIDE SEQUENCE [LARGE SCALE GENOMIC DNA]</scope>
    <source>
        <strain evidence="2">L21-RPul-D3</strain>
    </source>
</reference>
<evidence type="ECO:0000313" key="2">
    <source>
        <dbReference type="Proteomes" id="UP000188273"/>
    </source>
</evidence>
<proteinExistence type="predicted"/>
<name>A0A1Q2HNX3_9BACT</name>
<sequence>MLNKIEYLVYLFRNKVRIFLEKKLIKSKIKIKKYAGVNILNRKEGNNLISRSIIEGNPFFAGRYGTVETNIVKQCIEQEFNFRSSYSDALINSARINAGIFDANPRVLDNFTDLMIDSTKKADLIGVLRTSQEDYILKKYAEAEIAELVSLEPYYHNFPWSKNLKGKKVLVIHPFEQTIINQYKKRQNLFNNPDILPDFELLTIKAVQTIAGEKSEFKDWFEALEHMKYNVNNTDFDVAIIGCGAYGFPLAAHVKSLGKQAIHMGGATQILFGIKGGRWENSSVISHQFNENWVYPLAEEKPKNYKKIENGCYW</sequence>
<dbReference type="AlphaFoldDB" id="A0A1Q2HNX3"/>
<dbReference type="EMBL" id="CP019633">
    <property type="protein sequence ID" value="AQQ09168.1"/>
    <property type="molecule type" value="Genomic_DNA"/>
</dbReference>
<dbReference type="RefSeq" id="WP_077539672.1">
    <property type="nucleotide sequence ID" value="NZ_CP019633.1"/>
</dbReference>
<dbReference type="Proteomes" id="UP000188273">
    <property type="component" value="Chromosome"/>
</dbReference>
<dbReference type="KEGG" id="pbu:L21SP3_00968"/>
<keyword evidence="2" id="KW-1185">Reference proteome</keyword>
<protein>
    <submittedName>
        <fullName evidence="1">Uncharacterized protein</fullName>
    </submittedName>
</protein>
<gene>
    <name evidence="1" type="ORF">L21SP3_00968</name>
</gene>